<evidence type="ECO:0000313" key="3">
    <source>
        <dbReference type="Proteomes" id="UP001527866"/>
    </source>
</evidence>
<dbReference type="InterPro" id="IPR007278">
    <property type="entry name" value="DUF397"/>
</dbReference>
<reference evidence="2 3" key="1">
    <citation type="submission" date="2023-01" db="EMBL/GenBank/DDBJ databases">
        <title>Draft genome sequence of Nocardiopsis sp. RSe5-2 isolated from halophytes.</title>
        <authorList>
            <person name="Duangmal K."/>
            <person name="Chantavorakit T."/>
        </authorList>
    </citation>
    <scope>NUCLEOTIDE SEQUENCE [LARGE SCALE GENOMIC DNA]</scope>
    <source>
        <strain evidence="2 3">RSe5-2</strain>
    </source>
</reference>
<dbReference type="Proteomes" id="UP001527866">
    <property type="component" value="Unassembled WGS sequence"/>
</dbReference>
<dbReference type="Pfam" id="PF04149">
    <property type="entry name" value="DUF397"/>
    <property type="match status" value="1"/>
</dbReference>
<dbReference type="EMBL" id="JAQFWQ010000004">
    <property type="protein sequence ID" value="MDA2809449.1"/>
    <property type="molecule type" value="Genomic_DNA"/>
</dbReference>
<feature type="domain" description="DUF397" evidence="1">
    <location>
        <begin position="6"/>
        <end position="66"/>
    </location>
</feature>
<name>A0ABT4TYZ0_9ACTN</name>
<gene>
    <name evidence="2" type="ORF">O4J56_02255</name>
</gene>
<protein>
    <submittedName>
        <fullName evidence="2">DUF397 domain-containing protein</fullName>
    </submittedName>
</protein>
<comment type="caution">
    <text evidence="2">The sequence shown here is derived from an EMBL/GenBank/DDBJ whole genome shotgun (WGS) entry which is preliminary data.</text>
</comment>
<evidence type="ECO:0000259" key="1">
    <source>
        <dbReference type="Pfam" id="PF04149"/>
    </source>
</evidence>
<evidence type="ECO:0000313" key="2">
    <source>
        <dbReference type="EMBL" id="MDA2809449.1"/>
    </source>
</evidence>
<accession>A0ABT4TYZ0</accession>
<proteinExistence type="predicted"/>
<organism evidence="2 3">
    <name type="scientific">Nocardiopsis endophytica</name>
    <dbReference type="NCBI Taxonomy" id="3018445"/>
    <lineage>
        <taxon>Bacteria</taxon>
        <taxon>Bacillati</taxon>
        <taxon>Actinomycetota</taxon>
        <taxon>Actinomycetes</taxon>
        <taxon>Streptosporangiales</taxon>
        <taxon>Nocardiopsidaceae</taxon>
        <taxon>Nocardiopsis</taxon>
    </lineage>
</organism>
<keyword evidence="3" id="KW-1185">Reference proteome</keyword>
<sequence length="72" mass="8146">MIFPDAQWKKSSYSSDKGQECLEASATVTNDAHLRPVIVHFRDSVNRERCTLSLRPDEWVALLQACRSLGNP</sequence>
<dbReference type="RefSeq" id="WP_270683358.1">
    <property type="nucleotide sequence ID" value="NZ_JAQFWQ010000004.1"/>
</dbReference>